<protein>
    <submittedName>
        <fullName evidence="1">Uncharacterized protein</fullName>
    </submittedName>
</protein>
<name>K6GWG5_9BACT</name>
<reference evidence="1 2" key="1">
    <citation type="submission" date="2012-07" db="EMBL/GenBank/DDBJ databases">
        <title>Draft genome sequence of Desulfovibrio magneticus str. Maddingley MBC34 obtained from a metagenomic sequence of a methanogenic enrichment isolated from coal-seam formation water in Victoria, Australia.</title>
        <authorList>
            <person name="Greenfield P."/>
            <person name="Hendry P."/>
            <person name="Li D."/>
            <person name="Rosewarne C.P."/>
            <person name="Tran-Dinh N."/>
            <person name="Elbourne L.D.H."/>
            <person name="Paulsen I.T."/>
            <person name="Midgley D.J."/>
        </authorList>
    </citation>
    <scope>NUCLEOTIDE SEQUENCE [LARGE SCALE GENOMIC DNA]</scope>
    <source>
        <strain evidence="2">Maddingley MBC34</strain>
    </source>
</reference>
<organism evidence="1 2">
    <name type="scientific">Solidesulfovibrio magneticus str. Maddingley MBC34</name>
    <dbReference type="NCBI Taxonomy" id="1206767"/>
    <lineage>
        <taxon>Bacteria</taxon>
        <taxon>Pseudomonadati</taxon>
        <taxon>Thermodesulfobacteriota</taxon>
        <taxon>Desulfovibrionia</taxon>
        <taxon>Desulfovibrionales</taxon>
        <taxon>Desulfovibrionaceae</taxon>
        <taxon>Solidesulfovibrio</taxon>
    </lineage>
</organism>
<dbReference type="PATRIC" id="fig|1206767.3.peg.35"/>
<dbReference type="EMBL" id="ALAO01000015">
    <property type="protein sequence ID" value="EKO41210.1"/>
    <property type="molecule type" value="Genomic_DNA"/>
</dbReference>
<sequence length="410" mass="42222">MRQGIQAAMAGLFLVFLLGVPQAGSAYETPVAPSASAILPGPMLSGPNFVVDPVVGTDGYLYVYTLHTNFGDVRAASTAQLATRIAETAALAKMEQVSSLQEFGGGIVQKGEQTVQGAVNLIQNPLGTISGAFTGVGRMFTSMSQDLTSGGGSAGAKLLGVPALARQYAVQFGVDPYTTNPLVQARLTALAQAGAAGNITGTALAALIPGGVGIAVSAVGTTATLNTIDLTASPVTIAQQNQALLTGMGVSADAASYFVGNQAFTPTQQSRIVAALANMPAVGNKNAFISFLADTGDPDVAYFRQRMAQMYAGYHAGVSPLTGFVPVGRHVAAINAAGKLVLVFPTDCFFWTETNAAIAQAFNTLAQTMPTSGVEIWAAGRVSPAFARHLRAMGWTVRENSAQRLLGQPY</sequence>
<comment type="caution">
    <text evidence="1">The sequence shown here is derived from an EMBL/GenBank/DDBJ whole genome shotgun (WGS) entry which is preliminary data.</text>
</comment>
<dbReference type="AlphaFoldDB" id="K6GWG5"/>
<evidence type="ECO:0000313" key="1">
    <source>
        <dbReference type="EMBL" id="EKO41210.1"/>
    </source>
</evidence>
<gene>
    <name evidence="1" type="ORF">B193_0051</name>
</gene>
<accession>K6GWG5</accession>
<proteinExistence type="predicted"/>
<evidence type="ECO:0000313" key="2">
    <source>
        <dbReference type="Proteomes" id="UP000006272"/>
    </source>
</evidence>
<dbReference type="Proteomes" id="UP000006272">
    <property type="component" value="Unassembled WGS sequence"/>
</dbReference>